<feature type="signal peptide" evidence="4">
    <location>
        <begin position="1"/>
        <end position="27"/>
    </location>
</feature>
<dbReference type="Pfam" id="PF01473">
    <property type="entry name" value="Choline_bind_1"/>
    <property type="match status" value="4"/>
</dbReference>
<dbReference type="PATRIC" id="fig|999408.3.peg.5267"/>
<dbReference type="HOGENOM" id="CLU_048243_0_0_9"/>
<accession>A0A0E2H3W1</accession>
<evidence type="ECO:0000256" key="4">
    <source>
        <dbReference type="SAM" id="SignalP"/>
    </source>
</evidence>
<feature type="chain" id="PRO_5002395141" evidence="4">
    <location>
        <begin position="28"/>
        <end position="416"/>
    </location>
</feature>
<evidence type="ECO:0000313" key="6">
    <source>
        <dbReference type="Proteomes" id="UP000013085"/>
    </source>
</evidence>
<dbReference type="AlphaFoldDB" id="A0A0E2H3W1"/>
<dbReference type="Proteomes" id="UP000013085">
    <property type="component" value="Unassembled WGS sequence"/>
</dbReference>
<evidence type="ECO:0000313" key="5">
    <source>
        <dbReference type="EMBL" id="ENZ08375.1"/>
    </source>
</evidence>
<dbReference type="RefSeq" id="WP_002587391.1">
    <property type="nucleotide sequence ID" value="NZ_KB850990.1"/>
</dbReference>
<dbReference type="Gene3D" id="2.10.270.10">
    <property type="entry name" value="Cholin Binding"/>
    <property type="match status" value="2"/>
</dbReference>
<name>A0A0E2H3W1_9FIRM</name>
<reference evidence="5 6" key="1">
    <citation type="submission" date="2013-01" db="EMBL/GenBank/DDBJ databases">
        <title>The Genome Sequence of Clostridium clostridioforme 90A8.</title>
        <authorList>
            <consortium name="The Broad Institute Genome Sequencing Platform"/>
            <person name="Earl A."/>
            <person name="Ward D."/>
            <person name="Feldgarden M."/>
            <person name="Gevers D."/>
            <person name="Courvalin P."/>
            <person name="Lambert T."/>
            <person name="Walker B."/>
            <person name="Young S.K."/>
            <person name="Zeng Q."/>
            <person name="Gargeya S."/>
            <person name="Fitzgerald M."/>
            <person name="Haas B."/>
            <person name="Abouelleil A."/>
            <person name="Alvarado L."/>
            <person name="Arachchi H.M."/>
            <person name="Berlin A.M."/>
            <person name="Chapman S.B."/>
            <person name="Dewar J."/>
            <person name="Goldberg J."/>
            <person name="Griggs A."/>
            <person name="Gujja S."/>
            <person name="Hansen M."/>
            <person name="Howarth C."/>
            <person name="Imamovic A."/>
            <person name="Larimer J."/>
            <person name="McCowan C."/>
            <person name="Murphy C."/>
            <person name="Neiman D."/>
            <person name="Pearson M."/>
            <person name="Priest M."/>
            <person name="Roberts A."/>
            <person name="Saif S."/>
            <person name="Shea T."/>
            <person name="Sisk P."/>
            <person name="Sykes S."/>
            <person name="Wortman J."/>
            <person name="Nusbaum C."/>
            <person name="Birren B."/>
        </authorList>
    </citation>
    <scope>NUCLEOTIDE SEQUENCE [LARGE SCALE GENOMIC DNA]</scope>
    <source>
        <strain evidence="5 6">90A8</strain>
    </source>
</reference>
<keyword evidence="4" id="KW-0732">Signal</keyword>
<feature type="compositionally biased region" description="Low complexity" evidence="3">
    <location>
        <begin position="259"/>
        <end position="268"/>
    </location>
</feature>
<keyword evidence="1" id="KW-0677">Repeat</keyword>
<feature type="repeat" description="Cell wall-binding" evidence="2">
    <location>
        <begin position="291"/>
        <end position="310"/>
    </location>
</feature>
<evidence type="ECO:0000256" key="1">
    <source>
        <dbReference type="ARBA" id="ARBA00022737"/>
    </source>
</evidence>
<sequence>MRSMKRLLCLALATGTLVTAMPIQSLAASDYKYITSISLKVDIDLDSGDEINDGDSLGTDSSDSGNKVYTSSNKYRVQSAEWSNDKEVTIGDTPKITVWLEPESSGNSNYDYRFRSSYSSGSVSVSGGTFVSASKSGSDLKVVIRANGIKGTYDPPEDAEWGSTRGRARWEEPENGGSGYYDVYLYRGSSVVKKLEEYKGTSYNFYPYMTKEGDYSFKVRTVPHTEEEKKRGKKSEWTEAGDLYIAENEVSDGSGQENGNGSTPSGGNTDVGWRKEGDTWYFKYPDGNYQKNGWLRWNDKWYLFDETGKMITGWKQTNSGWYYLGENGDMKTGWVKSNNIWYYMNPNQDGPEGAMVKNSWLTIDGKTYFMNESGAMVEGWYKVQDNWYYFYPGQGQKAVSTSISGFQLDANGVWQH</sequence>
<dbReference type="PROSITE" id="PS51170">
    <property type="entry name" value="CW"/>
    <property type="match status" value="3"/>
</dbReference>
<dbReference type="EMBL" id="AGYR01000061">
    <property type="protein sequence ID" value="ENZ08375.1"/>
    <property type="molecule type" value="Genomic_DNA"/>
</dbReference>
<dbReference type="Pfam" id="PF19127">
    <property type="entry name" value="Choline_bind_3"/>
    <property type="match status" value="1"/>
</dbReference>
<comment type="caution">
    <text evidence="5">The sequence shown here is derived from an EMBL/GenBank/DDBJ whole genome shotgun (WGS) entry which is preliminary data.</text>
</comment>
<evidence type="ECO:0000256" key="2">
    <source>
        <dbReference type="PROSITE-ProRule" id="PRU00591"/>
    </source>
</evidence>
<feature type="region of interest" description="Disordered" evidence="3">
    <location>
        <begin position="249"/>
        <end position="272"/>
    </location>
</feature>
<feature type="repeat" description="Cell wall-binding" evidence="2">
    <location>
        <begin position="311"/>
        <end position="330"/>
    </location>
</feature>
<dbReference type="SUPFAM" id="SSF69360">
    <property type="entry name" value="Cell wall binding repeat"/>
    <property type="match status" value="1"/>
</dbReference>
<gene>
    <name evidence="5" type="ORF">HMPREF1090_04888</name>
</gene>
<feature type="repeat" description="Cell wall-binding" evidence="2">
    <location>
        <begin position="357"/>
        <end position="376"/>
    </location>
</feature>
<organism evidence="5 6">
    <name type="scientific">[Clostridium] clostridioforme 90A8</name>
    <dbReference type="NCBI Taxonomy" id="999408"/>
    <lineage>
        <taxon>Bacteria</taxon>
        <taxon>Bacillati</taxon>
        <taxon>Bacillota</taxon>
        <taxon>Clostridia</taxon>
        <taxon>Lachnospirales</taxon>
        <taxon>Lachnospiraceae</taxon>
        <taxon>Enterocloster</taxon>
    </lineage>
</organism>
<evidence type="ECO:0000256" key="3">
    <source>
        <dbReference type="SAM" id="MobiDB-lite"/>
    </source>
</evidence>
<proteinExistence type="predicted"/>
<protein>
    <submittedName>
        <fullName evidence="5">Cell wall binding repeat-containing protein</fullName>
    </submittedName>
</protein>
<dbReference type="InterPro" id="IPR018337">
    <property type="entry name" value="Cell_wall/Cho-bd_repeat"/>
</dbReference>